<feature type="domain" description="N-acetyltransferase" evidence="4">
    <location>
        <begin position="16"/>
        <end position="168"/>
    </location>
</feature>
<dbReference type="InterPro" id="IPR051556">
    <property type="entry name" value="N-term/lysine_N-AcTrnsfr"/>
</dbReference>
<dbReference type="InterPro" id="IPR000182">
    <property type="entry name" value="GNAT_dom"/>
</dbReference>
<dbReference type="Gene3D" id="3.40.630.30">
    <property type="match status" value="1"/>
</dbReference>
<dbReference type="Pfam" id="PF00583">
    <property type="entry name" value="Acetyltransf_1"/>
    <property type="match status" value="1"/>
</dbReference>
<evidence type="ECO:0000256" key="2">
    <source>
        <dbReference type="ARBA" id="ARBA00023315"/>
    </source>
</evidence>
<dbReference type="InterPro" id="IPR006464">
    <property type="entry name" value="AcTrfase_RimI/Ard1"/>
</dbReference>
<organism evidence="5 6">
    <name type="scientific">Jonesia denitrificans (strain ATCC 14870 / DSM 20603 / BCRC 15368 / CIP 55.134 / JCM 11481 / NBRC 15587 / NCTC 10816 / Prevot 55134)</name>
    <name type="common">Listeria denitrificans</name>
    <dbReference type="NCBI Taxonomy" id="471856"/>
    <lineage>
        <taxon>Bacteria</taxon>
        <taxon>Bacillati</taxon>
        <taxon>Actinomycetota</taxon>
        <taxon>Actinomycetes</taxon>
        <taxon>Micrococcales</taxon>
        <taxon>Jonesiaceae</taxon>
        <taxon>Jonesia</taxon>
    </lineage>
</organism>
<dbReference type="HOGENOM" id="CLU_013985_23_3_11"/>
<evidence type="ECO:0000256" key="1">
    <source>
        <dbReference type="ARBA" id="ARBA00022679"/>
    </source>
</evidence>
<proteinExistence type="predicted"/>
<dbReference type="KEGG" id="jde:Jden_0630"/>
<dbReference type="InterPro" id="IPR016181">
    <property type="entry name" value="Acyl_CoA_acyltransferase"/>
</dbReference>
<evidence type="ECO:0000313" key="5">
    <source>
        <dbReference type="EMBL" id="ACV08294.1"/>
    </source>
</evidence>
<dbReference type="STRING" id="471856.Jden_0630"/>
<evidence type="ECO:0000259" key="4">
    <source>
        <dbReference type="PROSITE" id="PS51186"/>
    </source>
</evidence>
<dbReference type="AlphaFoldDB" id="C7R179"/>
<dbReference type="RefSeq" id="WP_015770922.1">
    <property type="nucleotide sequence ID" value="NC_013174.1"/>
</dbReference>
<evidence type="ECO:0000256" key="3">
    <source>
        <dbReference type="SAM" id="MobiDB-lite"/>
    </source>
</evidence>
<dbReference type="Proteomes" id="UP000000628">
    <property type="component" value="Chromosome"/>
</dbReference>
<dbReference type="OrthoDB" id="529907at2"/>
<dbReference type="GO" id="GO:0007064">
    <property type="term" value="P:mitotic sister chromatid cohesion"/>
    <property type="evidence" value="ECO:0007669"/>
    <property type="project" value="TreeGrafter"/>
</dbReference>
<keyword evidence="6" id="KW-1185">Reference proteome</keyword>
<dbReference type="SUPFAM" id="SSF55729">
    <property type="entry name" value="Acyl-CoA N-acyltransferases (Nat)"/>
    <property type="match status" value="1"/>
</dbReference>
<keyword evidence="2" id="KW-0012">Acyltransferase</keyword>
<dbReference type="PROSITE" id="PS51186">
    <property type="entry name" value="GNAT"/>
    <property type="match status" value="1"/>
</dbReference>
<keyword evidence="1 5" id="KW-0808">Transferase</keyword>
<dbReference type="GO" id="GO:0008080">
    <property type="term" value="F:N-acetyltransferase activity"/>
    <property type="evidence" value="ECO:0007669"/>
    <property type="project" value="InterPro"/>
</dbReference>
<protein>
    <submittedName>
        <fullName evidence="5">Ribosomal-protein-alanine acetyltransferase</fullName>
    </submittedName>
</protein>
<gene>
    <name evidence="5" type="ordered locus">Jden_0630</name>
</gene>
<evidence type="ECO:0000313" key="6">
    <source>
        <dbReference type="Proteomes" id="UP000000628"/>
    </source>
</evidence>
<dbReference type="PANTHER" id="PTHR42919">
    <property type="entry name" value="N-ALPHA-ACETYLTRANSFERASE"/>
    <property type="match status" value="1"/>
</dbReference>
<reference evidence="5 6" key="1">
    <citation type="journal article" date="2009" name="Stand. Genomic Sci.">
        <title>Complete genome sequence of Jonesia denitrificans type strain (Prevot 55134).</title>
        <authorList>
            <person name="Pukall R."/>
            <person name="Gehrich-Schroter G."/>
            <person name="Lapidus A."/>
            <person name="Nolan M."/>
            <person name="Glavina Del Rio T."/>
            <person name="Lucas S."/>
            <person name="Chen F."/>
            <person name="Tice H."/>
            <person name="Pitluck S."/>
            <person name="Cheng J.F."/>
            <person name="Copeland A."/>
            <person name="Saunders E."/>
            <person name="Brettin T."/>
            <person name="Detter J.C."/>
            <person name="Bruce D."/>
            <person name="Goodwin L."/>
            <person name="Pati A."/>
            <person name="Ivanova N."/>
            <person name="Mavromatis K."/>
            <person name="Ovchinnikova G."/>
            <person name="Chen A."/>
            <person name="Palaniappan K."/>
            <person name="Land M."/>
            <person name="Hauser L."/>
            <person name="Chang Y.J."/>
            <person name="Jeffries C.D."/>
            <person name="Chain P."/>
            <person name="Goker M."/>
            <person name="Bristow J."/>
            <person name="Eisen J.A."/>
            <person name="Markowitz V."/>
            <person name="Hugenholtz P."/>
            <person name="Kyrpides N.C."/>
            <person name="Klenk H.P."/>
            <person name="Han C."/>
        </authorList>
    </citation>
    <scope>NUCLEOTIDE SEQUENCE [LARGE SCALE GENOMIC DNA]</scope>
    <source>
        <strain evidence="6">ATCC 14870 / DSM 20603 / BCRC 15368 / CIP 55.134 / JCM 11481 / NBRC 15587 / NCTC 10816 / Prevot 55134</strain>
    </source>
</reference>
<dbReference type="eggNOG" id="COG0456">
    <property type="taxonomic scope" value="Bacteria"/>
</dbReference>
<dbReference type="GO" id="GO:0031415">
    <property type="term" value="C:NatA complex"/>
    <property type="evidence" value="ECO:0007669"/>
    <property type="project" value="TreeGrafter"/>
</dbReference>
<dbReference type="PANTHER" id="PTHR42919:SF8">
    <property type="entry name" value="N-ALPHA-ACETYLTRANSFERASE 50"/>
    <property type="match status" value="1"/>
</dbReference>
<name>C7R179_JONDD</name>
<dbReference type="NCBIfam" id="TIGR01575">
    <property type="entry name" value="rimI"/>
    <property type="match status" value="1"/>
</dbReference>
<sequence length="188" mass="20825">MTHTHINDIVTERGVVRLRPMASRDLDRIIELEVTLFDASAWSYGAFAQELATHGRWYIVAEHDVKDVAGGDTVVGYAGLWFDGDVAQIMTIGVDPAAQGLHIGAALLDALIDRARHLGAHAVLLEVAVTNDRAIELYTRRGFHTITTRKRYYQPGNIDAYVMQRPLTDHTSHPGPVGREAITMEDPQ</sequence>
<dbReference type="EMBL" id="CP001706">
    <property type="protein sequence ID" value="ACV08294.1"/>
    <property type="molecule type" value="Genomic_DNA"/>
</dbReference>
<feature type="region of interest" description="Disordered" evidence="3">
    <location>
        <begin position="169"/>
        <end position="188"/>
    </location>
</feature>
<dbReference type="CDD" id="cd04301">
    <property type="entry name" value="NAT_SF"/>
    <property type="match status" value="1"/>
</dbReference>
<accession>C7R179</accession>